<organism evidence="1 2">
    <name type="scientific">Polyporus arcularius HHB13444</name>
    <dbReference type="NCBI Taxonomy" id="1314778"/>
    <lineage>
        <taxon>Eukaryota</taxon>
        <taxon>Fungi</taxon>
        <taxon>Dikarya</taxon>
        <taxon>Basidiomycota</taxon>
        <taxon>Agaricomycotina</taxon>
        <taxon>Agaricomycetes</taxon>
        <taxon>Polyporales</taxon>
        <taxon>Polyporaceae</taxon>
        <taxon>Polyporus</taxon>
    </lineage>
</organism>
<name>A0A5C3PRE1_9APHY</name>
<dbReference type="AlphaFoldDB" id="A0A5C3PRE1"/>
<evidence type="ECO:0000313" key="1">
    <source>
        <dbReference type="EMBL" id="TFK90408.1"/>
    </source>
</evidence>
<proteinExistence type="predicted"/>
<reference evidence="1 2" key="1">
    <citation type="journal article" date="2019" name="Nat. Ecol. Evol.">
        <title>Megaphylogeny resolves global patterns of mushroom evolution.</title>
        <authorList>
            <person name="Varga T."/>
            <person name="Krizsan K."/>
            <person name="Foldi C."/>
            <person name="Dima B."/>
            <person name="Sanchez-Garcia M."/>
            <person name="Sanchez-Ramirez S."/>
            <person name="Szollosi G.J."/>
            <person name="Szarkandi J.G."/>
            <person name="Papp V."/>
            <person name="Albert L."/>
            <person name="Andreopoulos W."/>
            <person name="Angelini C."/>
            <person name="Antonin V."/>
            <person name="Barry K.W."/>
            <person name="Bougher N.L."/>
            <person name="Buchanan P."/>
            <person name="Buyck B."/>
            <person name="Bense V."/>
            <person name="Catcheside P."/>
            <person name="Chovatia M."/>
            <person name="Cooper J."/>
            <person name="Damon W."/>
            <person name="Desjardin D."/>
            <person name="Finy P."/>
            <person name="Geml J."/>
            <person name="Haridas S."/>
            <person name="Hughes K."/>
            <person name="Justo A."/>
            <person name="Karasinski D."/>
            <person name="Kautmanova I."/>
            <person name="Kiss B."/>
            <person name="Kocsube S."/>
            <person name="Kotiranta H."/>
            <person name="LaButti K.M."/>
            <person name="Lechner B.E."/>
            <person name="Liimatainen K."/>
            <person name="Lipzen A."/>
            <person name="Lukacs Z."/>
            <person name="Mihaltcheva S."/>
            <person name="Morgado L.N."/>
            <person name="Niskanen T."/>
            <person name="Noordeloos M.E."/>
            <person name="Ohm R.A."/>
            <person name="Ortiz-Santana B."/>
            <person name="Ovrebo C."/>
            <person name="Racz N."/>
            <person name="Riley R."/>
            <person name="Savchenko A."/>
            <person name="Shiryaev A."/>
            <person name="Soop K."/>
            <person name="Spirin V."/>
            <person name="Szebenyi C."/>
            <person name="Tomsovsky M."/>
            <person name="Tulloss R.E."/>
            <person name="Uehling J."/>
            <person name="Grigoriev I.V."/>
            <person name="Vagvolgyi C."/>
            <person name="Papp T."/>
            <person name="Martin F.M."/>
            <person name="Miettinen O."/>
            <person name="Hibbett D.S."/>
            <person name="Nagy L.G."/>
        </authorList>
    </citation>
    <scope>NUCLEOTIDE SEQUENCE [LARGE SCALE GENOMIC DNA]</scope>
    <source>
        <strain evidence="1 2">HHB13444</strain>
    </source>
</reference>
<gene>
    <name evidence="1" type="ORF">K466DRAFT_596945</name>
</gene>
<sequence>MSRASSIAEAVTPVQRTVLTQFPEQIDGNMDHLPHKATMFTIPAHGLGILADPSSTESSGAEHLTLSTVPTASSIDPVVEDSRPVTPKRGRWSFLKSPKHSAQDFLQVHIPSGVFSPPTRHRQAFWSRP</sequence>
<dbReference type="EMBL" id="ML211046">
    <property type="protein sequence ID" value="TFK90408.1"/>
    <property type="molecule type" value="Genomic_DNA"/>
</dbReference>
<evidence type="ECO:0000313" key="2">
    <source>
        <dbReference type="Proteomes" id="UP000308197"/>
    </source>
</evidence>
<keyword evidence="2" id="KW-1185">Reference proteome</keyword>
<protein>
    <submittedName>
        <fullName evidence="1">Uncharacterized protein</fullName>
    </submittedName>
</protein>
<accession>A0A5C3PRE1</accession>
<dbReference type="InParanoid" id="A0A5C3PRE1"/>
<dbReference type="Proteomes" id="UP000308197">
    <property type="component" value="Unassembled WGS sequence"/>
</dbReference>